<dbReference type="AlphaFoldDB" id="A0A1I7VIU2"/>
<name>A0A1I7VIU2_LOALO</name>
<proteinExistence type="predicted"/>
<reference evidence="2" key="2">
    <citation type="submission" date="2016-11" db="UniProtKB">
        <authorList>
            <consortium name="WormBaseParasite"/>
        </authorList>
    </citation>
    <scope>IDENTIFICATION</scope>
</reference>
<dbReference type="WBParaSite" id="EN70_3033">
    <property type="protein sequence ID" value="EN70_3033"/>
    <property type="gene ID" value="EN70_3033"/>
</dbReference>
<evidence type="ECO:0000313" key="1">
    <source>
        <dbReference type="Proteomes" id="UP000095285"/>
    </source>
</evidence>
<keyword evidence="1" id="KW-1185">Reference proteome</keyword>
<protein>
    <submittedName>
        <fullName evidence="2">Uncharacterized protein</fullName>
    </submittedName>
</protein>
<organism evidence="1 2">
    <name type="scientific">Loa loa</name>
    <name type="common">Eye worm</name>
    <name type="synonym">Filaria loa</name>
    <dbReference type="NCBI Taxonomy" id="7209"/>
    <lineage>
        <taxon>Eukaryota</taxon>
        <taxon>Metazoa</taxon>
        <taxon>Ecdysozoa</taxon>
        <taxon>Nematoda</taxon>
        <taxon>Chromadorea</taxon>
        <taxon>Rhabditida</taxon>
        <taxon>Spirurina</taxon>
        <taxon>Spiruromorpha</taxon>
        <taxon>Filarioidea</taxon>
        <taxon>Onchocercidae</taxon>
        <taxon>Loa</taxon>
    </lineage>
</organism>
<evidence type="ECO:0000313" key="2">
    <source>
        <dbReference type="WBParaSite" id="EN70_3033"/>
    </source>
</evidence>
<dbReference type="Proteomes" id="UP000095285">
    <property type="component" value="Unassembled WGS sequence"/>
</dbReference>
<accession>A0A1I7VIU2</accession>
<sequence length="56" mass="6613">MHHRQFVLSTDKIRRSATTADIPYLSQMLHLLDEMKECKIWNRIRCLPTMIDALGN</sequence>
<reference evidence="1" key="1">
    <citation type="submission" date="2012-04" db="EMBL/GenBank/DDBJ databases">
        <title>The Genome Sequence of Loa loa.</title>
        <authorList>
            <consortium name="The Broad Institute Genome Sequencing Platform"/>
            <consortium name="Broad Institute Genome Sequencing Center for Infectious Disease"/>
            <person name="Nutman T.B."/>
            <person name="Fink D.L."/>
            <person name="Russ C."/>
            <person name="Young S."/>
            <person name="Zeng Q."/>
            <person name="Gargeya S."/>
            <person name="Alvarado L."/>
            <person name="Berlin A."/>
            <person name="Chapman S.B."/>
            <person name="Chen Z."/>
            <person name="Freedman E."/>
            <person name="Gellesch M."/>
            <person name="Goldberg J."/>
            <person name="Griggs A."/>
            <person name="Gujja S."/>
            <person name="Heilman E.R."/>
            <person name="Heiman D."/>
            <person name="Howarth C."/>
            <person name="Mehta T."/>
            <person name="Neiman D."/>
            <person name="Pearson M."/>
            <person name="Roberts A."/>
            <person name="Saif S."/>
            <person name="Shea T."/>
            <person name="Shenoy N."/>
            <person name="Sisk P."/>
            <person name="Stolte C."/>
            <person name="Sykes S."/>
            <person name="White J."/>
            <person name="Yandava C."/>
            <person name="Haas B."/>
            <person name="Henn M.R."/>
            <person name="Nusbaum C."/>
            <person name="Birren B."/>
        </authorList>
    </citation>
    <scope>NUCLEOTIDE SEQUENCE [LARGE SCALE GENOMIC DNA]</scope>
</reference>